<evidence type="ECO:0000259" key="1">
    <source>
        <dbReference type="Pfam" id="PF19289"/>
    </source>
</evidence>
<dbReference type="RefSeq" id="WP_179663615.1">
    <property type="nucleotide sequence ID" value="NZ_JACCBG010000001.1"/>
</dbReference>
<dbReference type="InterPro" id="IPR036059">
    <property type="entry name" value="TldD/PmbA_sf"/>
</dbReference>
<gene>
    <name evidence="2" type="ORF">BJZ21_002022</name>
</gene>
<dbReference type="GO" id="GO:0006508">
    <property type="term" value="P:proteolysis"/>
    <property type="evidence" value="ECO:0007669"/>
    <property type="project" value="UniProtKB-KW"/>
</dbReference>
<protein>
    <submittedName>
        <fullName evidence="2">Putative Zn-dependent protease</fullName>
    </submittedName>
</protein>
<accession>A0A7Y9E6D9</accession>
<dbReference type="PANTHER" id="PTHR43666">
    <property type="entry name" value="TLDD PROTEIN"/>
    <property type="match status" value="1"/>
</dbReference>
<sequence>MTLSANISDIADSSPQGLVEHALATSTADDCVVIVRDATSANLRWANNTLTTNGVMHAVTATVVSFVKRADGIAAGSVTGSASSTEQMTALVEGADAAARAGSAAEDAAELVAGEAAPDWDLGPVHTDVHVYDAFAPALGEAFGRATAQDRLLYGFVNHELTTTYLGSSTGLRLRHVQPTGHYGCTGKTADLGTSAWVGGATRDFTDVDALAMDAALAERLGWATRRVELPAGRYDTILPPAATADLMIDAYWYAGARVAWEGQSVYSHRGGGTRIGERIVAPGVDLYSDPAYPGLECAPFNVATSSGNESSVFDNGLPLARTDWIRDGELSALLQTRHSAAMTGQPVTPAIDNLVLSVDGATGSIDDLVAGTERGLLLTCLWYIREVDPQSLLLTGLTRDGVYLVENGEITGAVNNFRFNESPVDLLRRFSHASQTVPSFSREWGDDYFSRTATPALRVPDFNMSSVSQAL</sequence>
<dbReference type="InterPro" id="IPR035068">
    <property type="entry name" value="TldD/PmbA_N"/>
</dbReference>
<feature type="domain" description="Metalloprotease TldD/E C-terminal" evidence="1">
    <location>
        <begin position="233"/>
        <end position="466"/>
    </location>
</feature>
<dbReference type="SUPFAM" id="SSF111283">
    <property type="entry name" value="Putative modulator of DNA gyrase, PmbA/TldD"/>
    <property type="match status" value="1"/>
</dbReference>
<proteinExistence type="predicted"/>
<comment type="caution">
    <text evidence="2">The sequence shown here is derived from an EMBL/GenBank/DDBJ whole genome shotgun (WGS) entry which is preliminary data.</text>
</comment>
<dbReference type="InterPro" id="IPR045569">
    <property type="entry name" value="Metalloprtase-TldD/E_C"/>
</dbReference>
<name>A0A7Y9E6D9_9ACTN</name>
<organism evidence="2 3">
    <name type="scientific">Nocardioides panaciterrulae</name>
    <dbReference type="NCBI Taxonomy" id="661492"/>
    <lineage>
        <taxon>Bacteria</taxon>
        <taxon>Bacillati</taxon>
        <taxon>Actinomycetota</taxon>
        <taxon>Actinomycetes</taxon>
        <taxon>Propionibacteriales</taxon>
        <taxon>Nocardioidaceae</taxon>
        <taxon>Nocardioides</taxon>
    </lineage>
</organism>
<dbReference type="GO" id="GO:0008237">
    <property type="term" value="F:metallopeptidase activity"/>
    <property type="evidence" value="ECO:0007669"/>
    <property type="project" value="InterPro"/>
</dbReference>
<dbReference type="Pfam" id="PF19289">
    <property type="entry name" value="PmbA_TldD_3rd"/>
    <property type="match status" value="1"/>
</dbReference>
<dbReference type="Proteomes" id="UP000535511">
    <property type="component" value="Unassembled WGS sequence"/>
</dbReference>
<dbReference type="Gene3D" id="3.30.2290.10">
    <property type="entry name" value="PmbA/TldD superfamily"/>
    <property type="match status" value="1"/>
</dbReference>
<evidence type="ECO:0000313" key="2">
    <source>
        <dbReference type="EMBL" id="NYD41939.1"/>
    </source>
</evidence>
<dbReference type="PANTHER" id="PTHR43666:SF1">
    <property type="entry name" value="CONSERVED PROTEIN"/>
    <property type="match status" value="1"/>
</dbReference>
<reference evidence="2 3" key="1">
    <citation type="submission" date="2020-07" db="EMBL/GenBank/DDBJ databases">
        <title>Sequencing the genomes of 1000 actinobacteria strains.</title>
        <authorList>
            <person name="Klenk H.-P."/>
        </authorList>
    </citation>
    <scope>NUCLEOTIDE SEQUENCE [LARGE SCALE GENOMIC DNA]</scope>
    <source>
        <strain evidence="2 3">DSM 21350</strain>
    </source>
</reference>
<dbReference type="EMBL" id="JACCBG010000001">
    <property type="protein sequence ID" value="NYD41939.1"/>
    <property type="molecule type" value="Genomic_DNA"/>
</dbReference>
<keyword evidence="3" id="KW-1185">Reference proteome</keyword>
<evidence type="ECO:0000313" key="3">
    <source>
        <dbReference type="Proteomes" id="UP000535511"/>
    </source>
</evidence>
<keyword evidence="2" id="KW-0645">Protease</keyword>
<keyword evidence="2" id="KW-0378">Hydrolase</keyword>
<dbReference type="AlphaFoldDB" id="A0A7Y9E6D9"/>